<feature type="region of interest" description="Disordered" evidence="1">
    <location>
        <begin position="1"/>
        <end position="53"/>
    </location>
</feature>
<evidence type="ECO:0000313" key="2">
    <source>
        <dbReference type="EMBL" id="KJH50950.1"/>
    </source>
</evidence>
<gene>
    <name evidence="2" type="ORF">DICVIV_02911</name>
</gene>
<organism evidence="2 3">
    <name type="scientific">Dictyocaulus viviparus</name>
    <name type="common">Bovine lungworm</name>
    <dbReference type="NCBI Taxonomy" id="29172"/>
    <lineage>
        <taxon>Eukaryota</taxon>
        <taxon>Metazoa</taxon>
        <taxon>Ecdysozoa</taxon>
        <taxon>Nematoda</taxon>
        <taxon>Chromadorea</taxon>
        <taxon>Rhabditida</taxon>
        <taxon>Rhabditina</taxon>
        <taxon>Rhabditomorpha</taxon>
        <taxon>Strongyloidea</taxon>
        <taxon>Metastrongylidae</taxon>
        <taxon>Dictyocaulus</taxon>
    </lineage>
</organism>
<name>A0A0D8Y2L9_DICVI</name>
<dbReference type="AlphaFoldDB" id="A0A0D8Y2L9"/>
<dbReference type="OrthoDB" id="5863975at2759"/>
<evidence type="ECO:0008006" key="4">
    <source>
        <dbReference type="Google" id="ProtNLM"/>
    </source>
</evidence>
<proteinExistence type="predicted"/>
<sequence length="293" mass="34201">MASFFKKLSRNRSNSPQKQQVPQYSPRYIYTPPSQDDHYSHGTRENDYSMNDYSYPPTCYLPLPPSPLNQRQNESHLNNRYSNQSNESVGIHSWNTERSDFVGRSTTEQWRDDVTKPYQNRSNSALNHFYLPKEQNSNFDEPSLFETSMLNGMHRTRSYSPRKENRNHEEKTTSRSKSPQKRRRSVTNVFDYLTSQCHLEGCSASIIVNNTRFLLCRHQLCHASEYFKTLFLTHNKNEDVHVAVSGLSNPAPATQFRWFVESCIPCPALRDITGQPSSLTFFCQFFLVLFYFG</sequence>
<accession>A0A0D8Y2L9</accession>
<feature type="compositionally biased region" description="Basic and acidic residues" evidence="1">
    <location>
        <begin position="161"/>
        <end position="173"/>
    </location>
</feature>
<keyword evidence="3" id="KW-1185">Reference proteome</keyword>
<feature type="region of interest" description="Disordered" evidence="1">
    <location>
        <begin position="152"/>
        <end position="183"/>
    </location>
</feature>
<reference evidence="2 3" key="1">
    <citation type="submission" date="2013-11" db="EMBL/GenBank/DDBJ databases">
        <title>Draft genome of the bovine lungworm Dictyocaulus viviparus.</title>
        <authorList>
            <person name="Mitreva M."/>
        </authorList>
    </citation>
    <scope>NUCLEOTIDE SEQUENCE [LARGE SCALE GENOMIC DNA]</scope>
    <source>
        <strain evidence="2 3">HannoverDv2000</strain>
    </source>
</reference>
<reference evidence="3" key="2">
    <citation type="journal article" date="2016" name="Sci. Rep.">
        <title>Dictyocaulus viviparus genome, variome and transcriptome elucidate lungworm biology and support future intervention.</title>
        <authorList>
            <person name="McNulty S.N."/>
            <person name="Strube C."/>
            <person name="Rosa B.A."/>
            <person name="Martin J.C."/>
            <person name="Tyagi R."/>
            <person name="Choi Y.J."/>
            <person name="Wang Q."/>
            <person name="Hallsworth Pepin K."/>
            <person name="Zhang X."/>
            <person name="Ozersky P."/>
            <person name="Wilson R.K."/>
            <person name="Sternberg P.W."/>
            <person name="Gasser R.B."/>
            <person name="Mitreva M."/>
        </authorList>
    </citation>
    <scope>NUCLEOTIDE SEQUENCE [LARGE SCALE GENOMIC DNA]</scope>
    <source>
        <strain evidence="3">HannoverDv2000</strain>
    </source>
</reference>
<dbReference type="Proteomes" id="UP000053766">
    <property type="component" value="Unassembled WGS sequence"/>
</dbReference>
<evidence type="ECO:0000313" key="3">
    <source>
        <dbReference type="Proteomes" id="UP000053766"/>
    </source>
</evidence>
<dbReference type="EMBL" id="KN716194">
    <property type="protein sequence ID" value="KJH50950.1"/>
    <property type="molecule type" value="Genomic_DNA"/>
</dbReference>
<protein>
    <recommendedName>
        <fullName evidence="4">BTB domain-containing protein</fullName>
    </recommendedName>
</protein>
<feature type="compositionally biased region" description="Basic and acidic residues" evidence="1">
    <location>
        <begin position="35"/>
        <end position="47"/>
    </location>
</feature>
<feature type="compositionally biased region" description="Polar residues" evidence="1">
    <location>
        <begin position="11"/>
        <end position="23"/>
    </location>
</feature>
<evidence type="ECO:0000256" key="1">
    <source>
        <dbReference type="SAM" id="MobiDB-lite"/>
    </source>
</evidence>